<feature type="transmembrane region" description="Helical" evidence="1">
    <location>
        <begin position="43"/>
        <end position="66"/>
    </location>
</feature>
<organism evidence="2 3">
    <name type="scientific">Aspergillus keveii</name>
    <dbReference type="NCBI Taxonomy" id="714993"/>
    <lineage>
        <taxon>Eukaryota</taxon>
        <taxon>Fungi</taxon>
        <taxon>Dikarya</taxon>
        <taxon>Ascomycota</taxon>
        <taxon>Pezizomycotina</taxon>
        <taxon>Eurotiomycetes</taxon>
        <taxon>Eurotiomycetidae</taxon>
        <taxon>Eurotiales</taxon>
        <taxon>Aspergillaceae</taxon>
        <taxon>Aspergillus</taxon>
        <taxon>Aspergillus subgen. Nidulantes</taxon>
    </lineage>
</organism>
<keyword evidence="1" id="KW-0812">Transmembrane</keyword>
<keyword evidence="1" id="KW-1133">Transmembrane helix</keyword>
<evidence type="ECO:0000313" key="2">
    <source>
        <dbReference type="EMBL" id="KAL2800480.1"/>
    </source>
</evidence>
<evidence type="ECO:0008006" key="4">
    <source>
        <dbReference type="Google" id="ProtNLM"/>
    </source>
</evidence>
<reference evidence="2 3" key="1">
    <citation type="submission" date="2024-07" db="EMBL/GenBank/DDBJ databases">
        <title>Section-level genome sequencing and comparative genomics of Aspergillus sections Usti and Cavernicolus.</title>
        <authorList>
            <consortium name="Lawrence Berkeley National Laboratory"/>
            <person name="Nybo J.L."/>
            <person name="Vesth T.C."/>
            <person name="Theobald S."/>
            <person name="Frisvad J.C."/>
            <person name="Larsen T.O."/>
            <person name="Kjaerboelling I."/>
            <person name="Rothschild-Mancinelli K."/>
            <person name="Lyhne E.K."/>
            <person name="Kogle M.E."/>
            <person name="Barry K."/>
            <person name="Clum A."/>
            <person name="Na H."/>
            <person name="Ledsgaard L."/>
            <person name="Lin J."/>
            <person name="Lipzen A."/>
            <person name="Kuo A."/>
            <person name="Riley R."/>
            <person name="Mondo S."/>
            <person name="Labutti K."/>
            <person name="Haridas S."/>
            <person name="Pangalinan J."/>
            <person name="Salamov A.A."/>
            <person name="Simmons B.A."/>
            <person name="Magnuson J.K."/>
            <person name="Chen J."/>
            <person name="Drula E."/>
            <person name="Henrissat B."/>
            <person name="Wiebenga A."/>
            <person name="Lubbers R.J."/>
            <person name="Gomes A.C."/>
            <person name="Makela M.R."/>
            <person name="Stajich J."/>
            <person name="Grigoriev I.V."/>
            <person name="Mortensen U.H."/>
            <person name="De Vries R.P."/>
            <person name="Baker S.E."/>
            <person name="Andersen M.R."/>
        </authorList>
    </citation>
    <scope>NUCLEOTIDE SEQUENCE [LARGE SCALE GENOMIC DNA]</scope>
    <source>
        <strain evidence="2 3">CBS 209.92</strain>
    </source>
</reference>
<evidence type="ECO:0000256" key="1">
    <source>
        <dbReference type="SAM" id="Phobius"/>
    </source>
</evidence>
<sequence>MSGQSRPYSYGRLPAQRLEVESPRIECKFPKFPRRTSDKWTKYLFLAVQYALTIALACLLIASIAYTVRFAVNTETAFPADSLEYALYKSTRFPECYQNLTISAETTCADVEATLRANIVQDGISIMTEPQLQVRSSNTRDHTWGWCAVVVCLERWNLKVIPSIPRDSAFRPTLLRLWTQTALLYLGALYQFSLRHHAAYRPQSRRCKRMWELNPVTWLIHAYDLVSWAWWWTTFAIFAAAPDRAGLPLWTATIYTLTQTLLAQAHPGISGYGMRAPNPSYDCDRPRVLSGPGTTPCSANQLCSNRSWLYADSPFGGTTSTADACVIIVMSVLSILAGSPILSSVGYLFVDRPHNPFRASPKELARRLREGFNFIDLGTDTWLAISSVLVIIIGGLALGDMINIYREPADAAFNVD</sequence>
<feature type="transmembrane region" description="Helical" evidence="1">
    <location>
        <begin position="177"/>
        <end position="194"/>
    </location>
</feature>
<protein>
    <recommendedName>
        <fullName evidence="4">Integral membrane protein</fullName>
    </recommendedName>
</protein>
<keyword evidence="1" id="KW-0472">Membrane</keyword>
<feature type="transmembrane region" description="Helical" evidence="1">
    <location>
        <begin position="326"/>
        <end position="350"/>
    </location>
</feature>
<evidence type="ECO:0000313" key="3">
    <source>
        <dbReference type="Proteomes" id="UP001610563"/>
    </source>
</evidence>
<name>A0ABR4GN32_9EURO</name>
<keyword evidence="3" id="KW-1185">Reference proteome</keyword>
<dbReference type="EMBL" id="JBFTWV010000003">
    <property type="protein sequence ID" value="KAL2800480.1"/>
    <property type="molecule type" value="Genomic_DNA"/>
</dbReference>
<feature type="transmembrane region" description="Helical" evidence="1">
    <location>
        <begin position="371"/>
        <end position="398"/>
    </location>
</feature>
<proteinExistence type="predicted"/>
<gene>
    <name evidence="2" type="ORF">BJX66DRAFT_332054</name>
</gene>
<comment type="caution">
    <text evidence="2">The sequence shown here is derived from an EMBL/GenBank/DDBJ whole genome shotgun (WGS) entry which is preliminary data.</text>
</comment>
<feature type="transmembrane region" description="Helical" evidence="1">
    <location>
        <begin position="215"/>
        <end position="241"/>
    </location>
</feature>
<dbReference type="Proteomes" id="UP001610563">
    <property type="component" value="Unassembled WGS sequence"/>
</dbReference>
<accession>A0ABR4GN32</accession>